<dbReference type="PROSITE" id="PS51352">
    <property type="entry name" value="THIOREDOXIN_2"/>
    <property type="match status" value="1"/>
</dbReference>
<dbReference type="GO" id="GO:0008379">
    <property type="term" value="F:thioredoxin peroxidase activity"/>
    <property type="evidence" value="ECO:0007669"/>
    <property type="project" value="TreeGrafter"/>
</dbReference>
<organism evidence="8 9">
    <name type="scientific">Peptococcus niger</name>
    <dbReference type="NCBI Taxonomy" id="2741"/>
    <lineage>
        <taxon>Bacteria</taxon>
        <taxon>Bacillati</taxon>
        <taxon>Bacillota</taxon>
        <taxon>Clostridia</taxon>
        <taxon>Eubacteriales</taxon>
        <taxon>Peptococcaceae</taxon>
        <taxon>Peptococcus</taxon>
    </lineage>
</organism>
<comment type="similarity">
    <text evidence="1">Belongs to the peroxiredoxin family. AhpC/Prx1 subfamily.</text>
</comment>
<evidence type="ECO:0000313" key="8">
    <source>
        <dbReference type="EMBL" id="SDD23498.1"/>
    </source>
</evidence>
<dbReference type="PANTHER" id="PTHR10681:SF121">
    <property type="entry name" value="ALKYL HYDROPEROXIDE REDUCTASE C"/>
    <property type="match status" value="1"/>
</dbReference>
<dbReference type="InterPro" id="IPR050217">
    <property type="entry name" value="Peroxiredoxin"/>
</dbReference>
<evidence type="ECO:0000256" key="3">
    <source>
        <dbReference type="ARBA" id="ARBA00022862"/>
    </source>
</evidence>
<accession>A0A1G6T371</accession>
<reference evidence="8 9" key="1">
    <citation type="submission" date="2016-10" db="EMBL/GenBank/DDBJ databases">
        <authorList>
            <person name="de Groot N.N."/>
        </authorList>
    </citation>
    <scope>NUCLEOTIDE SEQUENCE [LARGE SCALE GENOMIC DNA]</scope>
    <source>
        <strain evidence="8 9">DSM 20475</strain>
    </source>
</reference>
<dbReference type="Pfam" id="PF00578">
    <property type="entry name" value="AhpC-TSA"/>
    <property type="match status" value="1"/>
</dbReference>
<dbReference type="InterPro" id="IPR036249">
    <property type="entry name" value="Thioredoxin-like_sf"/>
</dbReference>
<keyword evidence="9" id="KW-1185">Reference proteome</keyword>
<dbReference type="GO" id="GO:0042744">
    <property type="term" value="P:hydrogen peroxide catabolic process"/>
    <property type="evidence" value="ECO:0007669"/>
    <property type="project" value="TreeGrafter"/>
</dbReference>
<feature type="domain" description="Thioredoxin" evidence="7">
    <location>
        <begin position="6"/>
        <end position="167"/>
    </location>
</feature>
<evidence type="ECO:0000256" key="2">
    <source>
        <dbReference type="ARBA" id="ARBA00022559"/>
    </source>
</evidence>
<gene>
    <name evidence="8" type="ORF">SAMN04489866_10241</name>
</gene>
<evidence type="ECO:0000256" key="1">
    <source>
        <dbReference type="ARBA" id="ARBA00009796"/>
    </source>
</evidence>
<dbReference type="RefSeq" id="WP_159427943.1">
    <property type="nucleotide sequence ID" value="NZ_FNAF01000002.1"/>
</dbReference>
<dbReference type="GO" id="GO:0005829">
    <property type="term" value="C:cytosol"/>
    <property type="evidence" value="ECO:0007669"/>
    <property type="project" value="TreeGrafter"/>
</dbReference>
<name>A0A1G6T371_PEPNI</name>
<dbReference type="Gene3D" id="3.40.30.10">
    <property type="entry name" value="Glutaredoxin"/>
    <property type="match status" value="1"/>
</dbReference>
<dbReference type="Pfam" id="PF10417">
    <property type="entry name" value="1-cysPrx_C"/>
    <property type="match status" value="1"/>
</dbReference>
<dbReference type="NCBIfam" id="NF009668">
    <property type="entry name" value="PRK13189.1"/>
    <property type="match status" value="1"/>
</dbReference>
<evidence type="ECO:0000259" key="7">
    <source>
        <dbReference type="PROSITE" id="PS51352"/>
    </source>
</evidence>
<dbReference type="PANTHER" id="PTHR10681">
    <property type="entry name" value="THIOREDOXIN PEROXIDASE"/>
    <property type="match status" value="1"/>
</dbReference>
<dbReference type="InterPro" id="IPR024706">
    <property type="entry name" value="Peroxiredoxin_AhpC-typ"/>
</dbReference>
<keyword evidence="5" id="KW-0676">Redox-active center</keyword>
<dbReference type="EMBL" id="FNAF01000002">
    <property type="protein sequence ID" value="SDD23498.1"/>
    <property type="molecule type" value="Genomic_DNA"/>
</dbReference>
<sequence>MPTQIPMIGEQAPAFSAETTRGTLQFPSDYEGQWVILFSHPGDFTPVCSTELMALARIYDQFEALDCELVGLSVDSLSAHMAWLRTMEQMRWLNGEAGQAIPFPVIADIRREVADAYGMIHADNAGVTVRATFVIDPQGVIRAIQYYPETTGRNMSELLRLLQALKRVDAHGVKTPADWQVGDDVIMAPPENCSADEMTADKGHKSLAWFLNFTGDAEA</sequence>
<feature type="active site" description="Cysteine sulfenic acid (-SOH) intermediate; for peroxidase activity" evidence="6">
    <location>
        <position position="48"/>
    </location>
</feature>
<evidence type="ECO:0000313" key="9">
    <source>
        <dbReference type="Proteomes" id="UP000198995"/>
    </source>
</evidence>
<dbReference type="GO" id="GO:0045454">
    <property type="term" value="P:cell redox homeostasis"/>
    <property type="evidence" value="ECO:0007669"/>
    <property type="project" value="TreeGrafter"/>
</dbReference>
<keyword evidence="4" id="KW-0560">Oxidoreductase</keyword>
<dbReference type="GO" id="GO:0033554">
    <property type="term" value="P:cellular response to stress"/>
    <property type="evidence" value="ECO:0007669"/>
    <property type="project" value="TreeGrafter"/>
</dbReference>
<dbReference type="STRING" id="2741.SAMN04489866_10241"/>
<dbReference type="Proteomes" id="UP000198995">
    <property type="component" value="Unassembled WGS sequence"/>
</dbReference>
<proteinExistence type="inferred from homology"/>
<dbReference type="PIRSF" id="PIRSF000239">
    <property type="entry name" value="AHPC"/>
    <property type="match status" value="1"/>
</dbReference>
<evidence type="ECO:0000256" key="5">
    <source>
        <dbReference type="ARBA" id="ARBA00023284"/>
    </source>
</evidence>
<evidence type="ECO:0000256" key="6">
    <source>
        <dbReference type="PIRSR" id="PIRSR000239-1"/>
    </source>
</evidence>
<protein>
    <submittedName>
        <fullName evidence="8">Peroxiredoxin (Alkyl hydroperoxide reductase subunit C)</fullName>
    </submittedName>
</protein>
<dbReference type="InterPro" id="IPR013766">
    <property type="entry name" value="Thioredoxin_domain"/>
</dbReference>
<dbReference type="GO" id="GO:0006979">
    <property type="term" value="P:response to oxidative stress"/>
    <property type="evidence" value="ECO:0007669"/>
    <property type="project" value="TreeGrafter"/>
</dbReference>
<dbReference type="SUPFAM" id="SSF52833">
    <property type="entry name" value="Thioredoxin-like"/>
    <property type="match status" value="1"/>
</dbReference>
<keyword evidence="3" id="KW-0049">Antioxidant</keyword>
<dbReference type="InterPro" id="IPR000866">
    <property type="entry name" value="AhpC/TSA"/>
</dbReference>
<dbReference type="InterPro" id="IPR019479">
    <property type="entry name" value="Peroxiredoxin_C"/>
</dbReference>
<evidence type="ECO:0000256" key="4">
    <source>
        <dbReference type="ARBA" id="ARBA00023002"/>
    </source>
</evidence>
<dbReference type="OrthoDB" id="9812811at2"/>
<keyword evidence="2" id="KW-0575">Peroxidase</keyword>
<dbReference type="AlphaFoldDB" id="A0A1G6T371"/>